<dbReference type="GO" id="GO:0015562">
    <property type="term" value="F:efflux transmembrane transporter activity"/>
    <property type="evidence" value="ECO:0007669"/>
    <property type="project" value="InterPro"/>
</dbReference>
<reference evidence="1" key="1">
    <citation type="submission" date="2018-05" db="EMBL/GenBank/DDBJ databases">
        <authorList>
            <person name="Lanie J.A."/>
            <person name="Ng W.-L."/>
            <person name="Kazmierczak K.M."/>
            <person name="Andrzejewski T.M."/>
            <person name="Davidsen T.M."/>
            <person name="Wayne K.J."/>
            <person name="Tettelin H."/>
            <person name="Glass J.I."/>
            <person name="Rusch D."/>
            <person name="Podicherti R."/>
            <person name="Tsui H.-C.T."/>
            <person name="Winkler M.E."/>
        </authorList>
    </citation>
    <scope>NUCLEOTIDE SEQUENCE</scope>
</reference>
<dbReference type="Gene3D" id="1.20.1600.10">
    <property type="entry name" value="Outer membrane efflux proteins (OEP)"/>
    <property type="match status" value="1"/>
</dbReference>
<accession>A0A382ZPT4</accession>
<dbReference type="AlphaFoldDB" id="A0A382ZPT4"/>
<protein>
    <recommendedName>
        <fullName evidence="2">TolC family protein</fullName>
    </recommendedName>
</protein>
<proteinExistence type="predicted"/>
<evidence type="ECO:0000313" key="1">
    <source>
        <dbReference type="EMBL" id="SVD97482.1"/>
    </source>
</evidence>
<feature type="non-terminal residue" evidence="1">
    <location>
        <position position="179"/>
    </location>
</feature>
<gene>
    <name evidence="1" type="ORF">METZ01_LOCUS450336</name>
</gene>
<dbReference type="SUPFAM" id="SSF56954">
    <property type="entry name" value="Outer membrane efflux proteins (OEP)"/>
    <property type="match status" value="1"/>
</dbReference>
<evidence type="ECO:0008006" key="2">
    <source>
        <dbReference type="Google" id="ProtNLM"/>
    </source>
</evidence>
<name>A0A382ZPT4_9ZZZZ</name>
<sequence length="179" mass="20199">MSNKRNAIVAWLSVMMLNPAVGAEQLTLDGALSIAFDRSPIIRVARHSLEISRRNLLAQRSALKSKFSLILTPYEFTKDRIFSDLVSAYNTQEQTHLGGRLSIQQPVELTDGSLTLVQSLDWREASSSFADSGAQRTYSNSLFLRYSQPLFTYNRTRLNLKSLELDLENAQLNFAVQKL</sequence>
<dbReference type="EMBL" id="UINC01185662">
    <property type="protein sequence ID" value="SVD97482.1"/>
    <property type="molecule type" value="Genomic_DNA"/>
</dbReference>
<organism evidence="1">
    <name type="scientific">marine metagenome</name>
    <dbReference type="NCBI Taxonomy" id="408172"/>
    <lineage>
        <taxon>unclassified sequences</taxon>
        <taxon>metagenomes</taxon>
        <taxon>ecological metagenomes</taxon>
    </lineage>
</organism>